<dbReference type="Proteomes" id="UP000237640">
    <property type="component" value="Unassembled WGS sequence"/>
</dbReference>
<protein>
    <recommendedName>
        <fullName evidence="4">GLPGLI family protein</fullName>
    </recommendedName>
</protein>
<keyword evidence="3" id="KW-1185">Reference proteome</keyword>
<feature type="signal peptide" evidence="1">
    <location>
        <begin position="1"/>
        <end position="19"/>
    </location>
</feature>
<dbReference type="AlphaFoldDB" id="A0A2T0M6Y4"/>
<proteinExistence type="predicted"/>
<evidence type="ECO:0000256" key="1">
    <source>
        <dbReference type="SAM" id="SignalP"/>
    </source>
</evidence>
<reference evidence="2 3" key="1">
    <citation type="submission" date="2018-03" db="EMBL/GenBank/DDBJ databases">
        <title>Genomic Encyclopedia of Archaeal and Bacterial Type Strains, Phase II (KMG-II): from individual species to whole genera.</title>
        <authorList>
            <person name="Goeker M."/>
        </authorList>
    </citation>
    <scope>NUCLEOTIDE SEQUENCE [LARGE SCALE GENOMIC DNA]</scope>
    <source>
        <strain evidence="2 3">DSM 25027</strain>
    </source>
</reference>
<dbReference type="OrthoDB" id="1436237at2"/>
<organism evidence="2 3">
    <name type="scientific">Flagellimonas meridianipacifica</name>
    <dbReference type="NCBI Taxonomy" id="1080225"/>
    <lineage>
        <taxon>Bacteria</taxon>
        <taxon>Pseudomonadati</taxon>
        <taxon>Bacteroidota</taxon>
        <taxon>Flavobacteriia</taxon>
        <taxon>Flavobacteriales</taxon>
        <taxon>Flavobacteriaceae</taxon>
        <taxon>Flagellimonas</taxon>
    </lineage>
</organism>
<keyword evidence="1" id="KW-0732">Signal</keyword>
<evidence type="ECO:0000313" key="2">
    <source>
        <dbReference type="EMBL" id="PRX53226.1"/>
    </source>
</evidence>
<gene>
    <name evidence="2" type="ORF">CLV81_4135</name>
</gene>
<feature type="chain" id="PRO_5015642530" description="GLPGLI family protein" evidence="1">
    <location>
        <begin position="20"/>
        <end position="228"/>
    </location>
</feature>
<name>A0A2T0M6Y4_9FLAO</name>
<evidence type="ECO:0000313" key="3">
    <source>
        <dbReference type="Proteomes" id="UP000237640"/>
    </source>
</evidence>
<dbReference type="EMBL" id="PVYX01000003">
    <property type="protein sequence ID" value="PRX53226.1"/>
    <property type="molecule type" value="Genomic_DNA"/>
</dbReference>
<evidence type="ECO:0008006" key="4">
    <source>
        <dbReference type="Google" id="ProtNLM"/>
    </source>
</evidence>
<accession>A0A2T0M6Y4</accession>
<dbReference type="RefSeq" id="WP_106148068.1">
    <property type="nucleotide sequence ID" value="NZ_PVYX01000003.1"/>
</dbReference>
<sequence>MRKRFLVLILLSLPLGSFSQDINFELDFSAVYWAPKSNDTIRISVGNNGRYIFTDSEEVAKSFGSITRRFQPAGGKENADLKLLFDLKTIFMLMEVKIGQNTVLANVDLNQFMKKGKSIDSATVRKMSATPTALKIENNGKKYKLYGVAPDNKPDDLIYMAFNEKYPVDYDTYFSKLMTSATGELFSIDIPSGLLVHVEDSKGEIILELLSIKKKKQKGSANIQLKLE</sequence>
<comment type="caution">
    <text evidence="2">The sequence shown here is derived from an EMBL/GenBank/DDBJ whole genome shotgun (WGS) entry which is preliminary data.</text>
</comment>